<organism evidence="1 2">
    <name type="scientific">Goodea atripinnis</name>
    <dbReference type="NCBI Taxonomy" id="208336"/>
    <lineage>
        <taxon>Eukaryota</taxon>
        <taxon>Metazoa</taxon>
        <taxon>Chordata</taxon>
        <taxon>Craniata</taxon>
        <taxon>Vertebrata</taxon>
        <taxon>Euteleostomi</taxon>
        <taxon>Actinopterygii</taxon>
        <taxon>Neopterygii</taxon>
        <taxon>Teleostei</taxon>
        <taxon>Neoteleostei</taxon>
        <taxon>Acanthomorphata</taxon>
        <taxon>Ovalentaria</taxon>
        <taxon>Atherinomorphae</taxon>
        <taxon>Cyprinodontiformes</taxon>
        <taxon>Goodeidae</taxon>
        <taxon>Goodea</taxon>
    </lineage>
</organism>
<dbReference type="EMBL" id="JAHRIO010064679">
    <property type="protein sequence ID" value="MEQ2179919.1"/>
    <property type="molecule type" value="Genomic_DNA"/>
</dbReference>
<dbReference type="Proteomes" id="UP001476798">
    <property type="component" value="Unassembled WGS sequence"/>
</dbReference>
<sequence length="119" mass="13593">MSINIYSNHIWLHPNLHSIYLLHFNKYSKYFQGKSDPNPVLLLITDQNILKRNKSLLTVARVTKSVDTSALECWSIWREPIHAQVQQAKFIQKGLGRDLNPGPSSCQAVVLTTAQRCSF</sequence>
<protein>
    <submittedName>
        <fullName evidence="1">Uncharacterized protein</fullName>
    </submittedName>
</protein>
<name>A0ABV0P900_9TELE</name>
<keyword evidence="2" id="KW-1185">Reference proteome</keyword>
<gene>
    <name evidence="1" type="ORF">GOODEAATRI_030235</name>
</gene>
<accession>A0ABV0P900</accession>
<evidence type="ECO:0000313" key="1">
    <source>
        <dbReference type="EMBL" id="MEQ2179919.1"/>
    </source>
</evidence>
<reference evidence="1 2" key="1">
    <citation type="submission" date="2021-06" db="EMBL/GenBank/DDBJ databases">
        <authorList>
            <person name="Palmer J.M."/>
        </authorList>
    </citation>
    <scope>NUCLEOTIDE SEQUENCE [LARGE SCALE GENOMIC DNA]</scope>
    <source>
        <strain evidence="1 2">GA_2019</strain>
        <tissue evidence="1">Muscle</tissue>
    </source>
</reference>
<comment type="caution">
    <text evidence="1">The sequence shown here is derived from an EMBL/GenBank/DDBJ whole genome shotgun (WGS) entry which is preliminary data.</text>
</comment>
<evidence type="ECO:0000313" key="2">
    <source>
        <dbReference type="Proteomes" id="UP001476798"/>
    </source>
</evidence>
<proteinExistence type="predicted"/>